<keyword evidence="6 8" id="KW-0808">Transferase</keyword>
<evidence type="ECO:0000256" key="4">
    <source>
        <dbReference type="ARBA" id="ARBA00013682"/>
    </source>
</evidence>
<evidence type="ECO:0000256" key="5">
    <source>
        <dbReference type="ARBA" id="ARBA00022603"/>
    </source>
</evidence>
<dbReference type="GO" id="GO:0052913">
    <property type="term" value="F:16S rRNA (guanine(966)-N(2))-methyltransferase activity"/>
    <property type="evidence" value="ECO:0007669"/>
    <property type="project" value="UniProtKB-EC"/>
</dbReference>
<reference evidence="9" key="1">
    <citation type="submission" date="2022-01" db="EMBL/GenBank/DDBJ databases">
        <authorList>
            <person name="Karlyshev A.V."/>
            <person name="Jaspars M."/>
        </authorList>
    </citation>
    <scope>NUCLEOTIDE SEQUENCE</scope>
    <source>
        <strain evidence="9">AGSA3-2</strain>
    </source>
</reference>
<dbReference type="GeneID" id="94684988"/>
<dbReference type="Gene3D" id="3.40.50.150">
    <property type="entry name" value="Vaccinia Virus protein VP39"/>
    <property type="match status" value="1"/>
</dbReference>
<dbReference type="InterPro" id="IPR029063">
    <property type="entry name" value="SAM-dependent_MTases_sf"/>
</dbReference>
<comment type="catalytic activity">
    <reaction evidence="7 8">
        <text>guanosine(966) in 16S rRNA + S-adenosyl-L-methionine = N(2)-methylguanosine(966) in 16S rRNA + S-adenosyl-L-homocysteine + H(+)</text>
        <dbReference type="Rhea" id="RHEA:23548"/>
        <dbReference type="Rhea" id="RHEA-COMP:10211"/>
        <dbReference type="Rhea" id="RHEA-COMP:10212"/>
        <dbReference type="ChEBI" id="CHEBI:15378"/>
        <dbReference type="ChEBI" id="CHEBI:57856"/>
        <dbReference type="ChEBI" id="CHEBI:59789"/>
        <dbReference type="ChEBI" id="CHEBI:74269"/>
        <dbReference type="ChEBI" id="CHEBI:74481"/>
        <dbReference type="EC" id="2.1.1.171"/>
    </reaction>
</comment>
<sequence>MKAKGKTSKGQVRIIGGEFRGHRLHFVDQGGDLRPSGDRLRETLFNWLQWELSGARVLDLFAGSGALGAEALSRGAERAILVEKKKERCSDLSRQLRPLFGERVVIQCADALKWLPRTAERFDLVFVDPPYDLGLAEPACRALEALKLLMPEALIYVESRRQDGAPEVPENWRLLKEKSGGDVLARLFQRE</sequence>
<comment type="caution">
    <text evidence="9">The sequence shown here is derived from an EMBL/GenBank/DDBJ whole genome shotgun (WGS) entry which is preliminary data.</text>
</comment>
<comment type="function">
    <text evidence="1 8">Specifically methylates the guanine in position 966 of 16S rRNA in the assembled 30S particle.</text>
</comment>
<gene>
    <name evidence="9" type="primary">rsmD</name>
    <name evidence="9" type="ORF">LZG35_20965</name>
</gene>
<dbReference type="Pfam" id="PF03602">
    <property type="entry name" value="Cons_hypoth95"/>
    <property type="match status" value="1"/>
</dbReference>
<dbReference type="PIRSF" id="PIRSF004553">
    <property type="entry name" value="CHP00095"/>
    <property type="match status" value="1"/>
</dbReference>
<evidence type="ECO:0000313" key="9">
    <source>
        <dbReference type="EMBL" id="MCE7511113.1"/>
    </source>
</evidence>
<dbReference type="PROSITE" id="PS00092">
    <property type="entry name" value="N6_MTASE"/>
    <property type="match status" value="1"/>
</dbReference>
<evidence type="ECO:0000256" key="1">
    <source>
        <dbReference type="ARBA" id="ARBA00002649"/>
    </source>
</evidence>
<dbReference type="RefSeq" id="WP_026948376.1">
    <property type="nucleotide sequence ID" value="NZ_CP012331.1"/>
</dbReference>
<evidence type="ECO:0000256" key="7">
    <source>
        <dbReference type="ARBA" id="ARBA00048326"/>
    </source>
</evidence>
<dbReference type="CDD" id="cd02440">
    <property type="entry name" value="AdoMet_MTases"/>
    <property type="match status" value="1"/>
</dbReference>
<evidence type="ECO:0000256" key="6">
    <source>
        <dbReference type="ARBA" id="ARBA00022679"/>
    </source>
</evidence>
<name>A0A9Q3W8K0_9GAMM</name>
<dbReference type="InterPro" id="IPR004398">
    <property type="entry name" value="RNA_MeTrfase_RsmD"/>
</dbReference>
<dbReference type="NCBIfam" id="TIGR00095">
    <property type="entry name" value="16S rRNA (guanine(966)-N(2))-methyltransferase RsmD"/>
    <property type="match status" value="1"/>
</dbReference>
<keyword evidence="10" id="KW-1185">Reference proteome</keyword>
<dbReference type="AlphaFoldDB" id="A0A9Q3W8K0"/>
<evidence type="ECO:0000313" key="10">
    <source>
        <dbReference type="Proteomes" id="UP001107961"/>
    </source>
</evidence>
<keyword evidence="5 8" id="KW-0489">Methyltransferase</keyword>
<organism evidence="9 10">
    <name type="scientific">Alloalcanivorax xenomutans</name>
    <dbReference type="NCBI Taxonomy" id="1094342"/>
    <lineage>
        <taxon>Bacteria</taxon>
        <taxon>Pseudomonadati</taxon>
        <taxon>Pseudomonadota</taxon>
        <taxon>Gammaproteobacteria</taxon>
        <taxon>Oceanospirillales</taxon>
        <taxon>Alcanivoracaceae</taxon>
        <taxon>Alloalcanivorax</taxon>
    </lineage>
</organism>
<dbReference type="SUPFAM" id="SSF53335">
    <property type="entry name" value="S-adenosyl-L-methionine-dependent methyltransferases"/>
    <property type="match status" value="1"/>
</dbReference>
<proteinExistence type="inferred from homology"/>
<keyword evidence="8" id="KW-0949">S-adenosyl-L-methionine</keyword>
<dbReference type="PANTHER" id="PTHR43542">
    <property type="entry name" value="METHYLTRANSFERASE"/>
    <property type="match status" value="1"/>
</dbReference>
<dbReference type="Proteomes" id="UP001107961">
    <property type="component" value="Unassembled WGS sequence"/>
</dbReference>
<dbReference type="PANTHER" id="PTHR43542:SF1">
    <property type="entry name" value="METHYLTRANSFERASE"/>
    <property type="match status" value="1"/>
</dbReference>
<comment type="similarity">
    <text evidence="2 8">Belongs to the methyltransferase superfamily. RsmD family.</text>
</comment>
<evidence type="ECO:0000256" key="3">
    <source>
        <dbReference type="ARBA" id="ARBA00012141"/>
    </source>
</evidence>
<dbReference type="InterPro" id="IPR002052">
    <property type="entry name" value="DNA_methylase_N6_adenine_CS"/>
</dbReference>
<keyword evidence="8" id="KW-0698">rRNA processing</keyword>
<dbReference type="EMBL" id="JAJVKT010000040">
    <property type="protein sequence ID" value="MCE7511113.1"/>
    <property type="molecule type" value="Genomic_DNA"/>
</dbReference>
<accession>A0A9Q3W8K0</accession>
<dbReference type="KEGG" id="axe:P40_01175"/>
<evidence type="ECO:0000256" key="2">
    <source>
        <dbReference type="ARBA" id="ARBA00005269"/>
    </source>
</evidence>
<dbReference type="GO" id="GO:0003676">
    <property type="term" value="F:nucleic acid binding"/>
    <property type="evidence" value="ECO:0007669"/>
    <property type="project" value="InterPro"/>
</dbReference>
<dbReference type="EC" id="2.1.1.171" evidence="3 8"/>
<protein>
    <recommendedName>
        <fullName evidence="4 8">Ribosomal RNA small subunit methyltransferase D</fullName>
        <ecNumber evidence="3 8">2.1.1.171</ecNumber>
    </recommendedName>
</protein>
<evidence type="ECO:0000256" key="8">
    <source>
        <dbReference type="PIRNR" id="PIRNR004553"/>
    </source>
</evidence>